<keyword evidence="1" id="KW-0732">Signal</keyword>
<dbReference type="RefSeq" id="WP_099369303.1">
    <property type="nucleotide sequence ID" value="NZ_JALXMZ010000009.1"/>
</dbReference>
<feature type="signal peptide" evidence="1">
    <location>
        <begin position="1"/>
        <end position="21"/>
    </location>
</feature>
<feature type="chain" id="PRO_5045339617" evidence="1">
    <location>
        <begin position="22"/>
        <end position="229"/>
    </location>
</feature>
<proteinExistence type="predicted"/>
<name>A0ABW3RHK3_9SPHI</name>
<comment type="caution">
    <text evidence="2">The sequence shown here is derived from an EMBL/GenBank/DDBJ whole genome shotgun (WGS) entry which is preliminary data.</text>
</comment>
<dbReference type="EMBL" id="JBHTKY010000001">
    <property type="protein sequence ID" value="MFD1164187.1"/>
    <property type="molecule type" value="Genomic_DNA"/>
</dbReference>
<evidence type="ECO:0000256" key="1">
    <source>
        <dbReference type="SAM" id="SignalP"/>
    </source>
</evidence>
<reference evidence="3" key="1">
    <citation type="journal article" date="2019" name="Int. J. Syst. Evol. Microbiol.">
        <title>The Global Catalogue of Microorganisms (GCM) 10K type strain sequencing project: providing services to taxonomists for standard genome sequencing and annotation.</title>
        <authorList>
            <consortium name="The Broad Institute Genomics Platform"/>
            <consortium name="The Broad Institute Genome Sequencing Center for Infectious Disease"/>
            <person name="Wu L."/>
            <person name="Ma J."/>
        </authorList>
    </citation>
    <scope>NUCLEOTIDE SEQUENCE [LARGE SCALE GENOMIC DNA]</scope>
    <source>
        <strain evidence="3">CCUG 52468</strain>
    </source>
</reference>
<organism evidence="2 3">
    <name type="scientific">Sphingobacterium daejeonense</name>
    <dbReference type="NCBI Taxonomy" id="371142"/>
    <lineage>
        <taxon>Bacteria</taxon>
        <taxon>Pseudomonadati</taxon>
        <taxon>Bacteroidota</taxon>
        <taxon>Sphingobacteriia</taxon>
        <taxon>Sphingobacteriales</taxon>
        <taxon>Sphingobacteriaceae</taxon>
        <taxon>Sphingobacterium</taxon>
    </lineage>
</organism>
<gene>
    <name evidence="2" type="ORF">ACFQ2C_01065</name>
</gene>
<protein>
    <submittedName>
        <fullName evidence="2">Outer membrane beta-barrel protein</fullName>
    </submittedName>
</protein>
<evidence type="ECO:0000313" key="3">
    <source>
        <dbReference type="Proteomes" id="UP001597205"/>
    </source>
</evidence>
<evidence type="ECO:0000313" key="2">
    <source>
        <dbReference type="EMBL" id="MFD1164187.1"/>
    </source>
</evidence>
<sequence length="229" mass="24920">MKKTIFSLLLFAVCGFKSAQAQFSRPLSVGIGGGPTINLTDLANVEAKFAGHVDVDGLITPFVSAGIHAEKGVLSGNGYASTFKNDYWAFNANAKVRLGQFMNLPNNYSYYNLQSSTFHKILANVYVGAGAGLMKNNIESNISDLYSESVISNGGEISDDLDGFHFVVPINVGVDIPFGRGLYGPQWAINLNYQHTITTNDNLDAVINSKKDHYSYISLGVKYALFQRN</sequence>
<dbReference type="Proteomes" id="UP001597205">
    <property type="component" value="Unassembled WGS sequence"/>
</dbReference>
<accession>A0ABW3RHK3</accession>
<keyword evidence="3" id="KW-1185">Reference proteome</keyword>